<feature type="domain" description="Methyltransferase" evidence="1">
    <location>
        <begin position="84"/>
        <end position="176"/>
    </location>
</feature>
<dbReference type="SUPFAM" id="SSF53335">
    <property type="entry name" value="S-adenosyl-L-methionine-dependent methyltransferases"/>
    <property type="match status" value="1"/>
</dbReference>
<organism evidence="2 3">
    <name type="scientific">Novipirellula rosea</name>
    <dbReference type="NCBI Taxonomy" id="1031540"/>
    <lineage>
        <taxon>Bacteria</taxon>
        <taxon>Pseudomonadati</taxon>
        <taxon>Planctomycetota</taxon>
        <taxon>Planctomycetia</taxon>
        <taxon>Pirellulales</taxon>
        <taxon>Pirellulaceae</taxon>
        <taxon>Novipirellula</taxon>
    </lineage>
</organism>
<evidence type="ECO:0000313" key="2">
    <source>
        <dbReference type="EMBL" id="GAA4470415.1"/>
    </source>
</evidence>
<dbReference type="Pfam" id="PF13649">
    <property type="entry name" value="Methyltransf_25"/>
    <property type="match status" value="1"/>
</dbReference>
<dbReference type="Gene3D" id="3.40.50.150">
    <property type="entry name" value="Vaccinia Virus protein VP39"/>
    <property type="match status" value="1"/>
</dbReference>
<proteinExistence type="predicted"/>
<dbReference type="InterPro" id="IPR029063">
    <property type="entry name" value="SAM-dependent_MTases_sf"/>
</dbReference>
<dbReference type="InterPro" id="IPR041698">
    <property type="entry name" value="Methyltransf_25"/>
</dbReference>
<dbReference type="Proteomes" id="UP001500840">
    <property type="component" value="Unassembled WGS sequence"/>
</dbReference>
<evidence type="ECO:0000259" key="1">
    <source>
        <dbReference type="Pfam" id="PF13649"/>
    </source>
</evidence>
<dbReference type="CDD" id="cd02440">
    <property type="entry name" value="AdoMet_MTases"/>
    <property type="match status" value="1"/>
</dbReference>
<evidence type="ECO:0000313" key="3">
    <source>
        <dbReference type="Proteomes" id="UP001500840"/>
    </source>
</evidence>
<comment type="caution">
    <text evidence="2">The sequence shown here is derived from an EMBL/GenBank/DDBJ whole genome shotgun (WGS) entry which is preliminary data.</text>
</comment>
<protein>
    <recommendedName>
        <fullName evidence="1">Methyltransferase domain-containing protein</fullName>
    </recommendedName>
</protein>
<accession>A0ABP8NT08</accession>
<reference evidence="3" key="1">
    <citation type="journal article" date="2019" name="Int. J. Syst. Evol. Microbiol.">
        <title>The Global Catalogue of Microorganisms (GCM) 10K type strain sequencing project: providing services to taxonomists for standard genome sequencing and annotation.</title>
        <authorList>
            <consortium name="The Broad Institute Genomics Platform"/>
            <consortium name="The Broad Institute Genome Sequencing Center for Infectious Disease"/>
            <person name="Wu L."/>
            <person name="Ma J."/>
        </authorList>
    </citation>
    <scope>NUCLEOTIDE SEQUENCE [LARGE SCALE GENOMIC DNA]</scope>
    <source>
        <strain evidence="3">JCM 17759</strain>
    </source>
</reference>
<dbReference type="EMBL" id="BAABGA010000112">
    <property type="protein sequence ID" value="GAA4470415.1"/>
    <property type="molecule type" value="Genomic_DNA"/>
</dbReference>
<dbReference type="RefSeq" id="WP_345327743.1">
    <property type="nucleotide sequence ID" value="NZ_BAABGA010000112.1"/>
</dbReference>
<name>A0ABP8NT08_9BACT</name>
<dbReference type="Gene3D" id="2.20.25.10">
    <property type="match status" value="1"/>
</dbReference>
<sequence>MSKAPPKKLSRLALLEQYKRGENITALLRGDEVQNSEEMIEVAYDLQTGSYVSALQDESTRLHKQQYGREIASIISELGEAQTIMEAGVGEATTLSFVLQQLDVPQAFGFDISWSRLCMAKEWLEAEGLLDRCNLFTGSLFEIPLPDNSIDVVYTSHSIEPNGGHEEAALRELYRVAGKWLILLEPAFDLAETEAKQRMQKHGYCINLFSAINSLGYDVVRHELFPLAINPLNPTGITIIRKPEVSRNPPALCCPVTRGELVPVNGAMFSPQHLAAYPVLEGIPCLRSENAIVASRLLSTTDKR</sequence>
<dbReference type="SUPFAM" id="SSF158997">
    <property type="entry name" value="Trm112p-like"/>
    <property type="match status" value="1"/>
</dbReference>
<gene>
    <name evidence="2" type="ORF">GCM10023156_63650</name>
</gene>
<keyword evidence="3" id="KW-1185">Reference proteome</keyword>